<keyword evidence="2" id="KW-1185">Reference proteome</keyword>
<reference evidence="3" key="2">
    <citation type="submission" date="2016-06" db="UniProtKB">
        <authorList>
            <consortium name="WormBaseParasite"/>
        </authorList>
    </citation>
    <scope>IDENTIFICATION</scope>
</reference>
<accession>A0A183I2N0</accession>
<dbReference type="EMBL" id="KZ271524">
    <property type="protein sequence ID" value="OZC05288.1"/>
    <property type="molecule type" value="Genomic_DNA"/>
</dbReference>
<organism evidence="3">
    <name type="scientific">Onchocerca flexuosa</name>
    <dbReference type="NCBI Taxonomy" id="387005"/>
    <lineage>
        <taxon>Eukaryota</taxon>
        <taxon>Metazoa</taxon>
        <taxon>Ecdysozoa</taxon>
        <taxon>Nematoda</taxon>
        <taxon>Chromadorea</taxon>
        <taxon>Rhabditida</taxon>
        <taxon>Spirurina</taxon>
        <taxon>Spiruromorpha</taxon>
        <taxon>Filarioidea</taxon>
        <taxon>Onchocercidae</taxon>
        <taxon>Onchocerca</taxon>
    </lineage>
</organism>
<dbReference type="WBParaSite" id="OFLC_0001399301-mRNA-1">
    <property type="protein sequence ID" value="OFLC_0001399301-mRNA-1"/>
    <property type="gene ID" value="OFLC_0001399301"/>
</dbReference>
<sequence length="95" mass="10485">MPFRTSSIFCKKSAELLGYLSQAVFGLHSSLSLTVTPTVLIPTAKNIPEAINATILTHTVPHISRSKSYVKSKRRPKFHSGIDRGCGCQRRSMLL</sequence>
<evidence type="ECO:0000313" key="2">
    <source>
        <dbReference type="Proteomes" id="UP000242913"/>
    </source>
</evidence>
<evidence type="ECO:0000313" key="1">
    <source>
        <dbReference type="EMBL" id="OZC05288.1"/>
    </source>
</evidence>
<evidence type="ECO:0000313" key="3">
    <source>
        <dbReference type="WBParaSite" id="OFLC_0001399301-mRNA-1"/>
    </source>
</evidence>
<proteinExistence type="predicted"/>
<name>A0A183I2N0_9BILA</name>
<protein>
    <submittedName>
        <fullName evidence="3">Secreted protein</fullName>
    </submittedName>
</protein>
<dbReference type="AlphaFoldDB" id="A0A183I2N0"/>
<gene>
    <name evidence="1" type="ORF">X798_07724</name>
</gene>
<reference evidence="1 2" key="1">
    <citation type="submission" date="2015-12" db="EMBL/GenBank/DDBJ databases">
        <title>Draft genome of the nematode, Onchocerca flexuosa.</title>
        <authorList>
            <person name="Mitreva M."/>
        </authorList>
    </citation>
    <scope>NUCLEOTIDE SEQUENCE [LARGE SCALE GENOMIC DNA]</scope>
    <source>
        <strain evidence="1">Red Deer</strain>
    </source>
</reference>
<dbReference type="Proteomes" id="UP000242913">
    <property type="component" value="Unassembled WGS sequence"/>
</dbReference>